<dbReference type="InterPro" id="IPR013099">
    <property type="entry name" value="K_chnl_dom"/>
</dbReference>
<dbReference type="AlphaFoldDB" id="A0A2N3I8Z7"/>
<evidence type="ECO:0000259" key="2">
    <source>
        <dbReference type="Pfam" id="PF07885"/>
    </source>
</evidence>
<sequence length="370" mass="43192">MQDVSCEKLSISNSVFNSHFYLIGCKVSEEFFLENNEFRNDFSLGSGSAKSGFARNIINLENAYIPYKQFQKGLSTEIKKGKTTVYYGNTHQELADEIEYDHLVTYYNKFLKVYRDQNDKVSYNACFVALKRLETRRLGYLYSKNRTNLDLWLQWKFNELLDYLCEYGTNPFLALSHSIRIMLLFALFLCFFASSKDYLQPSEFRGALQRWGLALQKEGGFTEIYSEEVQKKLDNLESFRKTLELSTGNVPSVLAFFLQPLFFSAKLYYNLQKWFLKRIDFTRGNWQEMSRKKRMWVSMRIFVAIVLLLFWGLFMRVLNSLALSMNCFVTLGYGEIKAKGIAKYLVVLEGVFGWTMLTIFSASLITQLMG</sequence>
<evidence type="ECO:0000256" key="1">
    <source>
        <dbReference type="SAM" id="Phobius"/>
    </source>
</evidence>
<gene>
    <name evidence="3" type="ORF">Rain11_2281</name>
</gene>
<keyword evidence="1" id="KW-0812">Transmembrane</keyword>
<keyword evidence="1" id="KW-1133">Transmembrane helix</keyword>
<protein>
    <submittedName>
        <fullName evidence="3">Ion channel</fullName>
    </submittedName>
</protein>
<proteinExistence type="predicted"/>
<keyword evidence="4" id="KW-1185">Reference proteome</keyword>
<organism evidence="3 4">
    <name type="scientific">Raineya orbicola</name>
    <dbReference type="NCBI Taxonomy" id="2016530"/>
    <lineage>
        <taxon>Bacteria</taxon>
        <taxon>Pseudomonadati</taxon>
        <taxon>Bacteroidota</taxon>
        <taxon>Cytophagia</taxon>
        <taxon>Cytophagales</taxon>
        <taxon>Raineyaceae</taxon>
        <taxon>Raineya</taxon>
    </lineage>
</organism>
<dbReference type="Pfam" id="PF07885">
    <property type="entry name" value="Ion_trans_2"/>
    <property type="match status" value="1"/>
</dbReference>
<evidence type="ECO:0000313" key="4">
    <source>
        <dbReference type="Proteomes" id="UP000233387"/>
    </source>
</evidence>
<dbReference type="EMBL" id="NKXO01000043">
    <property type="protein sequence ID" value="PKQ66713.1"/>
    <property type="molecule type" value="Genomic_DNA"/>
</dbReference>
<accession>A0A2N3I8Z7</accession>
<reference evidence="3 4" key="1">
    <citation type="submission" date="2017-06" db="EMBL/GenBank/DDBJ databases">
        <title>Raineya orbicola gen. nov., sp. nov. a slightly thermophilic bacterium of the phylum Bacteroidetes and the description of Raineyaceae fam. nov.</title>
        <authorList>
            <person name="Albuquerque L."/>
            <person name="Polonia A.R.M."/>
            <person name="Barroso C."/>
            <person name="Froufe H.J.C."/>
            <person name="Lage O."/>
            <person name="Lobo-Da-Cunha A."/>
            <person name="Egas C."/>
            <person name="Da Costa M.S."/>
        </authorList>
    </citation>
    <scope>NUCLEOTIDE SEQUENCE [LARGE SCALE GENOMIC DNA]</scope>
    <source>
        <strain evidence="3 4">SPSPC-11</strain>
    </source>
</reference>
<evidence type="ECO:0000313" key="3">
    <source>
        <dbReference type="EMBL" id="PKQ66713.1"/>
    </source>
</evidence>
<dbReference type="Proteomes" id="UP000233387">
    <property type="component" value="Unassembled WGS sequence"/>
</dbReference>
<feature type="transmembrane region" description="Helical" evidence="1">
    <location>
        <begin position="301"/>
        <end position="321"/>
    </location>
</feature>
<keyword evidence="1" id="KW-0472">Membrane</keyword>
<comment type="caution">
    <text evidence="3">The sequence shown here is derived from an EMBL/GenBank/DDBJ whole genome shotgun (WGS) entry which is preliminary data.</text>
</comment>
<dbReference type="RefSeq" id="WP_101359545.1">
    <property type="nucleotide sequence ID" value="NZ_NKXO01000043.1"/>
</dbReference>
<feature type="transmembrane region" description="Helical" evidence="1">
    <location>
        <begin position="341"/>
        <end position="365"/>
    </location>
</feature>
<dbReference type="OrthoDB" id="840832at2"/>
<feature type="domain" description="Potassium channel" evidence="2">
    <location>
        <begin position="301"/>
        <end position="368"/>
    </location>
</feature>
<name>A0A2N3I8Z7_9BACT</name>